<evidence type="ECO:0000313" key="2">
    <source>
        <dbReference type="Proteomes" id="UP000805704"/>
    </source>
</evidence>
<name>A0ACB7FEF2_NIBAL</name>
<proteinExistence type="predicted"/>
<protein>
    <submittedName>
        <fullName evidence="1">Solute carrier family 13 member 1</fullName>
    </submittedName>
</protein>
<dbReference type="Proteomes" id="UP000805704">
    <property type="component" value="Chromosome 12"/>
</dbReference>
<sequence length="555" mass="60548">MLKRLTRGLWNYRSIALIALTPLLLLPLPLVIGTKAECAFVLLLMATFWVTEVIPLSMTAMLPAIFLPMFGIMKSSDVAKEYFKDFHFLLVGITCLATSIEKWGLHRRIALRLVSMVGVNPAWLMLGFMSGCAFLSMWVQNTSAVTMVMPIVEAILQQILKAKEGECAGKDNLTLELDETDSHIEKMKDVMSDQRHPDVPVETFTCVQIQTVSQPAAAQVAVCEPAASSKRNRDLMICKAMCISIAYSSNIGGISTLPGTSPNLIFSEYLTQVYPNCNCINFGNWLLLCLPVSVIMLLLTWIWLYWLFIGSDSREIFTGVVFLLMVLLWLTRSPGFMPGWASLFPDHSGYITDATVALLLGLLFFIVPAYGPSRKYEAMISWKEFQSSMPWKVALLVGGGFALAEGTEVSGLSLWVAQLLTSLGDLPVFATITVACIIVTTVTEVASNAATITIFLPILSPLAEAIHVNPLYVLIPTTLCTSFSFLLPVSNPPNAIVFGYGHISTVDMVKAGLGVNIIGVLAVLLAVATWGVPLFSLDTYPGWAPVLPGFNSTAP</sequence>
<organism evidence="1 2">
    <name type="scientific">Nibea albiflora</name>
    <name type="common">Yellow drum</name>
    <name type="synonym">Corvina albiflora</name>
    <dbReference type="NCBI Taxonomy" id="240163"/>
    <lineage>
        <taxon>Eukaryota</taxon>
        <taxon>Metazoa</taxon>
        <taxon>Chordata</taxon>
        <taxon>Craniata</taxon>
        <taxon>Vertebrata</taxon>
        <taxon>Euteleostomi</taxon>
        <taxon>Actinopterygii</taxon>
        <taxon>Neopterygii</taxon>
        <taxon>Teleostei</taxon>
        <taxon>Neoteleostei</taxon>
        <taxon>Acanthomorphata</taxon>
        <taxon>Eupercaria</taxon>
        <taxon>Sciaenidae</taxon>
        <taxon>Nibea</taxon>
    </lineage>
</organism>
<gene>
    <name evidence="1" type="primary">SLC13A1</name>
    <name evidence="1" type="ORF">GBF38_020133</name>
</gene>
<dbReference type="EMBL" id="CM024800">
    <property type="protein sequence ID" value="KAG8012393.1"/>
    <property type="molecule type" value="Genomic_DNA"/>
</dbReference>
<keyword evidence="2" id="KW-1185">Reference proteome</keyword>
<comment type="caution">
    <text evidence="1">The sequence shown here is derived from an EMBL/GenBank/DDBJ whole genome shotgun (WGS) entry which is preliminary data.</text>
</comment>
<evidence type="ECO:0000313" key="1">
    <source>
        <dbReference type="EMBL" id="KAG8012393.1"/>
    </source>
</evidence>
<reference evidence="1" key="1">
    <citation type="submission" date="2020-04" db="EMBL/GenBank/DDBJ databases">
        <title>A chromosome-scale assembly and high-density genetic map of the yellow drum (Nibea albiflora) genome.</title>
        <authorList>
            <person name="Xu D."/>
            <person name="Zhang W."/>
            <person name="Chen R."/>
            <person name="Tan P."/>
            <person name="Wang L."/>
            <person name="Song H."/>
            <person name="Tian L."/>
            <person name="Zhu Q."/>
            <person name="Wang B."/>
        </authorList>
    </citation>
    <scope>NUCLEOTIDE SEQUENCE</scope>
    <source>
        <strain evidence="1">ZJHYS-2018</strain>
    </source>
</reference>
<accession>A0ACB7FEF2</accession>